<feature type="transmembrane region" description="Helical" evidence="6">
    <location>
        <begin position="237"/>
        <end position="254"/>
    </location>
</feature>
<keyword evidence="4 6" id="KW-1133">Transmembrane helix</keyword>
<dbReference type="Pfam" id="PF01925">
    <property type="entry name" value="TauE"/>
    <property type="match status" value="1"/>
</dbReference>
<gene>
    <name evidence="7" type="ORF">GLW07_01115</name>
</gene>
<reference evidence="7 8" key="1">
    <citation type="submission" date="2019-11" db="EMBL/GenBank/DDBJ databases">
        <title>Genome sequences of 17 halophilic strains isolated from different environments.</title>
        <authorList>
            <person name="Furrow R.E."/>
        </authorList>
    </citation>
    <scope>NUCLEOTIDE SEQUENCE [LARGE SCALE GENOMIC DNA]</scope>
    <source>
        <strain evidence="7 8">22506_14_FS</strain>
    </source>
</reference>
<sequence length="290" mass="31221">MLLLLLWALPTGLAIGAISGFFGVGGGFLLTPILLLLGYSPSTAITISLLYSMSTSISGALTYIQSKKFILKTTLFLSISGMIGTQLAKPLVLYLTKEGLDDMAISLLYLLLLGYFSISMLFEANKNAENRSTTVFSPLGPILIGLLGGFVSSILGVGGGFVMVPLLISVLGIPAQLAVGTSLTSIFFIVSTGFFSYIQTVSIPITLATILVIGALVGARFGASVTASFPEKMMKKLLGILYFFTMISIVLKLLHQTIPGLLILIGYIMTLMGLFLYQYWTKKKRLFFFE</sequence>
<dbReference type="RefSeq" id="WP_160917860.1">
    <property type="nucleotide sequence ID" value="NZ_WMEY01000001.1"/>
</dbReference>
<keyword evidence="3 6" id="KW-0812">Transmembrane</keyword>
<dbReference type="PANTHER" id="PTHR43701">
    <property type="entry name" value="MEMBRANE TRANSPORTER PROTEIN MJ0441-RELATED"/>
    <property type="match status" value="1"/>
</dbReference>
<comment type="similarity">
    <text evidence="2 6">Belongs to the 4-toluene sulfonate uptake permease (TSUP) (TC 2.A.102) family.</text>
</comment>
<dbReference type="Proteomes" id="UP000447833">
    <property type="component" value="Unassembled WGS sequence"/>
</dbReference>
<protein>
    <recommendedName>
        <fullName evidence="6">Probable membrane transporter protein</fullName>
    </recommendedName>
</protein>
<feature type="transmembrane region" description="Helical" evidence="6">
    <location>
        <begin position="143"/>
        <end position="171"/>
    </location>
</feature>
<dbReference type="InterPro" id="IPR051598">
    <property type="entry name" value="TSUP/Inactive_protease-like"/>
</dbReference>
<dbReference type="PANTHER" id="PTHR43701:SF12">
    <property type="entry name" value="MEMBRANE TRANSPORTER PROTEIN YTNM-RELATED"/>
    <property type="match status" value="1"/>
</dbReference>
<evidence type="ECO:0000256" key="1">
    <source>
        <dbReference type="ARBA" id="ARBA00004141"/>
    </source>
</evidence>
<feature type="transmembrane region" description="Helical" evidence="6">
    <location>
        <begin position="24"/>
        <end position="49"/>
    </location>
</feature>
<comment type="caution">
    <text evidence="7">The sequence shown here is derived from an EMBL/GenBank/DDBJ whole genome shotgun (WGS) entry which is preliminary data.</text>
</comment>
<evidence type="ECO:0000256" key="6">
    <source>
        <dbReference type="RuleBase" id="RU363041"/>
    </source>
</evidence>
<feature type="transmembrane region" description="Helical" evidence="6">
    <location>
        <begin position="177"/>
        <end position="198"/>
    </location>
</feature>
<dbReference type="InterPro" id="IPR002781">
    <property type="entry name" value="TM_pro_TauE-like"/>
</dbReference>
<proteinExistence type="inferred from homology"/>
<evidence type="ECO:0000256" key="5">
    <source>
        <dbReference type="ARBA" id="ARBA00023136"/>
    </source>
</evidence>
<comment type="subcellular location">
    <subcellularLocation>
        <location evidence="6">Cell membrane</location>
        <topology evidence="6">Multi-pass membrane protein</topology>
    </subcellularLocation>
    <subcellularLocation>
        <location evidence="1">Membrane</location>
        <topology evidence="1">Multi-pass membrane protein</topology>
    </subcellularLocation>
</comment>
<name>A0A845EQF3_9BACL</name>
<dbReference type="GO" id="GO:0005886">
    <property type="term" value="C:plasma membrane"/>
    <property type="evidence" value="ECO:0007669"/>
    <property type="project" value="UniProtKB-SubCell"/>
</dbReference>
<dbReference type="EMBL" id="WMEY01000001">
    <property type="protein sequence ID" value="MYL61944.1"/>
    <property type="molecule type" value="Genomic_DNA"/>
</dbReference>
<feature type="transmembrane region" description="Helical" evidence="6">
    <location>
        <begin position="261"/>
        <end position="280"/>
    </location>
</feature>
<dbReference type="AlphaFoldDB" id="A0A845EQF3"/>
<evidence type="ECO:0000256" key="3">
    <source>
        <dbReference type="ARBA" id="ARBA00022692"/>
    </source>
</evidence>
<evidence type="ECO:0000256" key="4">
    <source>
        <dbReference type="ARBA" id="ARBA00022989"/>
    </source>
</evidence>
<feature type="transmembrane region" description="Helical" evidence="6">
    <location>
        <begin position="205"/>
        <end position="225"/>
    </location>
</feature>
<accession>A0A845EQF3</accession>
<evidence type="ECO:0000313" key="8">
    <source>
        <dbReference type="Proteomes" id="UP000447833"/>
    </source>
</evidence>
<evidence type="ECO:0000313" key="7">
    <source>
        <dbReference type="EMBL" id="MYL61944.1"/>
    </source>
</evidence>
<organism evidence="7 8">
    <name type="scientific">Guptibacillus hwajinpoensis</name>
    <dbReference type="NCBI Taxonomy" id="208199"/>
    <lineage>
        <taxon>Bacteria</taxon>
        <taxon>Bacillati</taxon>
        <taxon>Bacillota</taxon>
        <taxon>Bacilli</taxon>
        <taxon>Bacillales</taxon>
        <taxon>Guptibacillaceae</taxon>
        <taxon>Guptibacillus</taxon>
    </lineage>
</organism>
<keyword evidence="6" id="KW-1003">Cell membrane</keyword>
<evidence type="ECO:0000256" key="2">
    <source>
        <dbReference type="ARBA" id="ARBA00009142"/>
    </source>
</evidence>
<feature type="transmembrane region" description="Helical" evidence="6">
    <location>
        <begin position="69"/>
        <end position="88"/>
    </location>
</feature>
<feature type="transmembrane region" description="Helical" evidence="6">
    <location>
        <begin position="103"/>
        <end position="122"/>
    </location>
</feature>
<keyword evidence="5 6" id="KW-0472">Membrane</keyword>